<evidence type="ECO:0000256" key="2">
    <source>
        <dbReference type="ARBA" id="ARBA00004496"/>
    </source>
</evidence>
<feature type="compositionally biased region" description="Basic and acidic residues" evidence="11">
    <location>
        <begin position="244"/>
        <end position="260"/>
    </location>
</feature>
<dbReference type="VEuPathDB" id="CryptoDB:Cvel_6181"/>
<feature type="compositionally biased region" description="Basic and acidic residues" evidence="11">
    <location>
        <begin position="164"/>
        <end position="178"/>
    </location>
</feature>
<feature type="compositionally biased region" description="Basic and acidic residues" evidence="11">
    <location>
        <begin position="136"/>
        <end position="146"/>
    </location>
</feature>
<protein>
    <recommendedName>
        <fullName evidence="4">Phosphorylated adapter RNA export protein</fullName>
    </recommendedName>
    <alternativeName>
        <fullName evidence="10">RNA U small nuclear RNA export adapter protein</fullName>
    </alternativeName>
</protein>
<name>A0A0G4HBC8_9ALVE</name>
<reference evidence="13" key="1">
    <citation type="submission" date="2014-11" db="EMBL/GenBank/DDBJ databases">
        <authorList>
            <person name="Otto D Thomas"/>
            <person name="Naeem Raeece"/>
        </authorList>
    </citation>
    <scope>NUCLEOTIDE SEQUENCE</scope>
</reference>
<dbReference type="InterPro" id="IPR019385">
    <property type="entry name" value="PHAX_RNA-binding_domain"/>
</dbReference>
<dbReference type="Gene3D" id="1.10.10.1440">
    <property type="entry name" value="PHAX RNA-binding domain"/>
    <property type="match status" value="1"/>
</dbReference>
<dbReference type="GO" id="GO:0003723">
    <property type="term" value="F:RNA binding"/>
    <property type="evidence" value="ECO:0007669"/>
    <property type="project" value="UniProtKB-KW"/>
</dbReference>
<comment type="similarity">
    <text evidence="3">Belongs to the PHAX family.</text>
</comment>
<dbReference type="GO" id="GO:0006408">
    <property type="term" value="P:snRNA export from nucleus"/>
    <property type="evidence" value="ECO:0007669"/>
    <property type="project" value="InterPro"/>
</dbReference>
<feature type="compositionally biased region" description="Low complexity" evidence="11">
    <location>
        <begin position="212"/>
        <end position="233"/>
    </location>
</feature>
<dbReference type="PANTHER" id="PTHR13135:SF0">
    <property type="entry name" value="PHOSPHORYLATED ADAPTER RNA EXPORT PROTEIN"/>
    <property type="match status" value="1"/>
</dbReference>
<dbReference type="InterPro" id="IPR039047">
    <property type="entry name" value="PHAX"/>
</dbReference>
<sequence>MIRSVEGVPESERLELVRLLQEVLKMTETIQLTLSPEEASLCAEMIYRLREKNVELFVRVVHQAGTELCRNLFQQTLTIEENGGMFIEGKPKKRTPGGVFIVLLKQCLSADAINVIWRSQKDTVNKQKSQMKIQKKREEREREERLTALLEGTSDPQSASSQGMREKIPQRPSREPSRRRIGGAASSRDRQGGGFRSSVSSTASNSKRRFCDTVASTSVSPSPLPSPSGGDPLLRSALSGGTMRENKNAQEKEGWEEEGKSQSSSRAPSQGAAKQRRLESYADLDSDHEEEKGGDENEEEFVWADNAQAAIQIVDGGGKSEDSDDDPEFDEKFLAALRRPPLKAAAGNASQQGEADETVVDI</sequence>
<dbReference type="InterPro" id="IPR038092">
    <property type="entry name" value="PHAX_RNA-binding_sf"/>
</dbReference>
<evidence type="ECO:0000256" key="9">
    <source>
        <dbReference type="ARBA" id="ARBA00023242"/>
    </source>
</evidence>
<evidence type="ECO:0000256" key="10">
    <source>
        <dbReference type="ARBA" id="ARBA00030834"/>
    </source>
</evidence>
<evidence type="ECO:0000256" key="5">
    <source>
        <dbReference type="ARBA" id="ARBA00022448"/>
    </source>
</evidence>
<evidence type="ECO:0000256" key="6">
    <source>
        <dbReference type="ARBA" id="ARBA00022490"/>
    </source>
</evidence>
<evidence type="ECO:0000256" key="3">
    <source>
        <dbReference type="ARBA" id="ARBA00006094"/>
    </source>
</evidence>
<keyword evidence="5" id="KW-0813">Transport</keyword>
<evidence type="ECO:0000256" key="4">
    <source>
        <dbReference type="ARBA" id="ARBA00016856"/>
    </source>
</evidence>
<evidence type="ECO:0000256" key="11">
    <source>
        <dbReference type="SAM" id="MobiDB-lite"/>
    </source>
</evidence>
<feature type="region of interest" description="Disordered" evidence="11">
    <location>
        <begin position="343"/>
        <end position="362"/>
    </location>
</feature>
<keyword evidence="8" id="KW-0653">Protein transport</keyword>
<dbReference type="EMBL" id="CDMZ01002201">
    <property type="protein sequence ID" value="CEM41260.1"/>
    <property type="molecule type" value="Genomic_DNA"/>
</dbReference>
<dbReference type="GO" id="GO:0015031">
    <property type="term" value="P:protein transport"/>
    <property type="evidence" value="ECO:0007669"/>
    <property type="project" value="UniProtKB-KW"/>
</dbReference>
<keyword evidence="9" id="KW-0539">Nucleus</keyword>
<dbReference type="GO" id="GO:0005634">
    <property type="term" value="C:nucleus"/>
    <property type="evidence" value="ECO:0007669"/>
    <property type="project" value="UniProtKB-SubCell"/>
</dbReference>
<feature type="domain" description="Phosphorylated adapter RNA export protein RNA-binding" evidence="12">
    <location>
        <begin position="43"/>
        <end position="121"/>
    </location>
</feature>
<keyword evidence="6" id="KW-0963">Cytoplasm</keyword>
<keyword evidence="7" id="KW-0694">RNA-binding</keyword>
<dbReference type="Pfam" id="PF10258">
    <property type="entry name" value="PHAX_RNA-bd"/>
    <property type="match status" value="1"/>
</dbReference>
<evidence type="ECO:0000256" key="7">
    <source>
        <dbReference type="ARBA" id="ARBA00022884"/>
    </source>
</evidence>
<evidence type="ECO:0000313" key="13">
    <source>
        <dbReference type="EMBL" id="CEM41260.1"/>
    </source>
</evidence>
<evidence type="ECO:0000256" key="1">
    <source>
        <dbReference type="ARBA" id="ARBA00004123"/>
    </source>
</evidence>
<comment type="subcellular location">
    <subcellularLocation>
        <location evidence="2">Cytoplasm</location>
    </subcellularLocation>
    <subcellularLocation>
        <location evidence="1">Nucleus</location>
    </subcellularLocation>
</comment>
<organism evidence="13">
    <name type="scientific">Chromera velia CCMP2878</name>
    <dbReference type="NCBI Taxonomy" id="1169474"/>
    <lineage>
        <taxon>Eukaryota</taxon>
        <taxon>Sar</taxon>
        <taxon>Alveolata</taxon>
        <taxon>Colpodellida</taxon>
        <taxon>Chromeraceae</taxon>
        <taxon>Chromera</taxon>
    </lineage>
</organism>
<accession>A0A0G4HBC8</accession>
<dbReference type="PANTHER" id="PTHR13135">
    <property type="entry name" value="CYTOSOLIC RESINIFERATOXIN BINDING PROTEIN RBP-26"/>
    <property type="match status" value="1"/>
</dbReference>
<evidence type="ECO:0000256" key="8">
    <source>
        <dbReference type="ARBA" id="ARBA00022927"/>
    </source>
</evidence>
<feature type="region of interest" description="Disordered" evidence="11">
    <location>
        <begin position="124"/>
        <end position="301"/>
    </location>
</feature>
<dbReference type="GO" id="GO:0005737">
    <property type="term" value="C:cytoplasm"/>
    <property type="evidence" value="ECO:0007669"/>
    <property type="project" value="UniProtKB-SubCell"/>
</dbReference>
<feature type="compositionally biased region" description="Polar residues" evidence="11">
    <location>
        <begin position="154"/>
        <end position="163"/>
    </location>
</feature>
<dbReference type="AlphaFoldDB" id="A0A0G4HBC8"/>
<proteinExistence type="inferred from homology"/>
<gene>
    <name evidence="13" type="ORF">Cvel_6181</name>
</gene>
<evidence type="ECO:0000259" key="12">
    <source>
        <dbReference type="Pfam" id="PF10258"/>
    </source>
</evidence>